<accession>A0A9J8C0R5</accession>
<dbReference type="GO" id="GO:0030010">
    <property type="term" value="P:establishment of cell polarity"/>
    <property type="evidence" value="ECO:0007669"/>
    <property type="project" value="TreeGrafter"/>
</dbReference>
<dbReference type="PANTHER" id="PTHR34343">
    <property type="entry name" value="SEROLOGICALLY DEFINED COLON CANCER ANTIGEN 8"/>
    <property type="match status" value="1"/>
</dbReference>
<proteinExistence type="predicted"/>
<dbReference type="GO" id="GO:0035148">
    <property type="term" value="P:tube formation"/>
    <property type="evidence" value="ECO:0007669"/>
    <property type="project" value="TreeGrafter"/>
</dbReference>
<dbReference type="AlphaFoldDB" id="A0A9J8C0R5"/>
<dbReference type="GO" id="GO:0005814">
    <property type="term" value="C:centriole"/>
    <property type="evidence" value="ECO:0007669"/>
    <property type="project" value="TreeGrafter"/>
</dbReference>
<reference evidence="1" key="1">
    <citation type="submission" date="2025-08" db="UniProtKB">
        <authorList>
            <consortium name="Ensembl"/>
        </authorList>
    </citation>
    <scope>IDENTIFICATION</scope>
</reference>
<organism evidence="1 2">
    <name type="scientific">Cyprinus carpio carpio</name>
    <dbReference type="NCBI Taxonomy" id="630221"/>
    <lineage>
        <taxon>Eukaryota</taxon>
        <taxon>Metazoa</taxon>
        <taxon>Chordata</taxon>
        <taxon>Craniata</taxon>
        <taxon>Vertebrata</taxon>
        <taxon>Euteleostomi</taxon>
        <taxon>Actinopterygii</taxon>
        <taxon>Neopterygii</taxon>
        <taxon>Teleostei</taxon>
        <taxon>Ostariophysi</taxon>
        <taxon>Cypriniformes</taxon>
        <taxon>Cyprinidae</taxon>
        <taxon>Cyprininae</taxon>
        <taxon>Cyprinus</taxon>
    </lineage>
</organism>
<dbReference type="GeneTree" id="ENSGT00940000169769"/>
<sequence>MYFLSDQHRVSQPQYPAPLQHASQSVQNQSRRSPALCCKTLLYQFKRVKQQGITDEGNSSLPGVHDLVPIIHNQSEYIQHLEAEDELLGMKQRVRVVIVEDEKLHEELKAKAVEETLKEYTFVDSTLNVERTPEKTSKQRLDSINQAEDHKRKKEMEQLKCLYQAQTETLEAQVVSLKKVGFNQMLSLKPFFFFLTESDYTKIHFYNGYTD</sequence>
<dbReference type="PANTHER" id="PTHR34343:SF1">
    <property type="entry name" value="SEROLOGICALLY DEFINED COLON CANCER ANTIGEN 8"/>
    <property type="match status" value="1"/>
</dbReference>
<dbReference type="GO" id="GO:0001764">
    <property type="term" value="P:neuron migration"/>
    <property type="evidence" value="ECO:0007669"/>
    <property type="project" value="TreeGrafter"/>
</dbReference>
<dbReference type="GO" id="GO:0005813">
    <property type="term" value="C:centrosome"/>
    <property type="evidence" value="ECO:0007669"/>
    <property type="project" value="InterPro"/>
</dbReference>
<evidence type="ECO:0000313" key="1">
    <source>
        <dbReference type="Ensembl" id="ENSCCRP00000158965.1"/>
    </source>
</evidence>
<protein>
    <submittedName>
        <fullName evidence="1">Uncharacterized protein</fullName>
    </submittedName>
</protein>
<dbReference type="Pfam" id="PF15964">
    <property type="entry name" value="CCCAP"/>
    <property type="match status" value="1"/>
</dbReference>
<dbReference type="InterPro" id="IPR031887">
    <property type="entry name" value="SDCCAG8"/>
</dbReference>
<dbReference type="Proteomes" id="UP001108240">
    <property type="component" value="Unplaced"/>
</dbReference>
<name>A0A9J8C0R5_CYPCA</name>
<dbReference type="GO" id="GO:0007098">
    <property type="term" value="P:centrosome cycle"/>
    <property type="evidence" value="ECO:0007669"/>
    <property type="project" value="InterPro"/>
</dbReference>
<dbReference type="Ensembl" id="ENSCCRT00000130975.1">
    <property type="protein sequence ID" value="ENSCCRP00000158965.1"/>
    <property type="gene ID" value="ENSCCRG00000058832.1"/>
</dbReference>
<keyword evidence="2" id="KW-1185">Reference proteome</keyword>
<evidence type="ECO:0000313" key="2">
    <source>
        <dbReference type="Proteomes" id="UP001108240"/>
    </source>
</evidence>
<reference evidence="1" key="2">
    <citation type="submission" date="2025-09" db="UniProtKB">
        <authorList>
            <consortium name="Ensembl"/>
        </authorList>
    </citation>
    <scope>IDENTIFICATION</scope>
</reference>